<gene>
    <name evidence="2" type="primary">ALDH1L1_3</name>
    <name evidence="2" type="ORF">CHARACLAT_027572</name>
</gene>
<sequence length="242" mass="27360">MLQPHRLGHLSSHYCPLLLTARTFTCGPSHYNSPTLQLLVKNLQFKDGKMIPAAQYFLSGSSAAVELSEEEKSFAEQMRAVWKTILTNVSLIEDSTDFFKSGAASMDVVRLVEEVKLRTSSCQLQNEDVYMNTTFQDFIQMCVRKLRGEDGEEELVVDYVEKNINNMVIKMPHQLFINGEFVDAERGKTYKTINPTDGTDICEVSLAQISDVDKAVAAAKEAFEEGEWGKMNPRDRGRLIYK</sequence>
<reference evidence="2 3" key="1">
    <citation type="submission" date="2021-06" db="EMBL/GenBank/DDBJ databases">
        <authorList>
            <person name="Palmer J.M."/>
        </authorList>
    </citation>
    <scope>NUCLEOTIDE SEQUENCE [LARGE SCALE GENOMIC DNA]</scope>
    <source>
        <strain evidence="2 3">CL_MEX2019</strain>
        <tissue evidence="2">Muscle</tissue>
    </source>
</reference>
<comment type="caution">
    <text evidence="2">The sequence shown here is derived from an EMBL/GenBank/DDBJ whole genome shotgun (WGS) entry which is preliminary data.</text>
</comment>
<feature type="domain" description="Carrier" evidence="1">
    <location>
        <begin position="69"/>
        <end position="146"/>
    </location>
</feature>
<proteinExistence type="predicted"/>
<dbReference type="InterPro" id="IPR009081">
    <property type="entry name" value="PP-bd_ACP"/>
</dbReference>
<organism evidence="2 3">
    <name type="scientific">Characodon lateralis</name>
    <dbReference type="NCBI Taxonomy" id="208331"/>
    <lineage>
        <taxon>Eukaryota</taxon>
        <taxon>Metazoa</taxon>
        <taxon>Chordata</taxon>
        <taxon>Craniata</taxon>
        <taxon>Vertebrata</taxon>
        <taxon>Euteleostomi</taxon>
        <taxon>Actinopterygii</taxon>
        <taxon>Neopterygii</taxon>
        <taxon>Teleostei</taxon>
        <taxon>Neoteleostei</taxon>
        <taxon>Acanthomorphata</taxon>
        <taxon>Ovalentaria</taxon>
        <taxon>Atherinomorphae</taxon>
        <taxon>Cyprinodontiformes</taxon>
        <taxon>Goodeidae</taxon>
        <taxon>Characodon</taxon>
    </lineage>
</organism>
<dbReference type="PROSITE" id="PS50075">
    <property type="entry name" value="CARRIER"/>
    <property type="match status" value="1"/>
</dbReference>
<dbReference type="Gene3D" id="3.40.605.10">
    <property type="entry name" value="Aldehyde Dehydrogenase, Chain A, domain 1"/>
    <property type="match status" value="1"/>
</dbReference>
<dbReference type="Proteomes" id="UP001352852">
    <property type="component" value="Unassembled WGS sequence"/>
</dbReference>
<dbReference type="InterPro" id="IPR016162">
    <property type="entry name" value="Ald_DH_N"/>
</dbReference>
<dbReference type="Gene3D" id="1.10.1200.10">
    <property type="entry name" value="ACP-like"/>
    <property type="match status" value="1"/>
</dbReference>
<dbReference type="Pfam" id="PF00171">
    <property type="entry name" value="Aldedh"/>
    <property type="match status" value="1"/>
</dbReference>
<protein>
    <submittedName>
        <fullName evidence="2">Cytosolic 10-formyltetrahydrofolate dehydrogenase</fullName>
    </submittedName>
</protein>
<dbReference type="InterPro" id="IPR036736">
    <property type="entry name" value="ACP-like_sf"/>
</dbReference>
<evidence type="ECO:0000313" key="3">
    <source>
        <dbReference type="Proteomes" id="UP001352852"/>
    </source>
</evidence>
<dbReference type="InterPro" id="IPR016161">
    <property type="entry name" value="Ald_DH/histidinol_DH"/>
</dbReference>
<evidence type="ECO:0000313" key="2">
    <source>
        <dbReference type="EMBL" id="MED6285264.1"/>
    </source>
</evidence>
<keyword evidence="3" id="KW-1185">Reference proteome</keyword>
<name>A0ABU7EHB6_9TELE</name>
<accession>A0ABU7EHB6</accession>
<dbReference type="PANTHER" id="PTHR11699">
    <property type="entry name" value="ALDEHYDE DEHYDROGENASE-RELATED"/>
    <property type="match status" value="1"/>
</dbReference>
<evidence type="ECO:0000259" key="1">
    <source>
        <dbReference type="PROSITE" id="PS50075"/>
    </source>
</evidence>
<dbReference type="SUPFAM" id="SSF53720">
    <property type="entry name" value="ALDH-like"/>
    <property type="match status" value="1"/>
</dbReference>
<dbReference type="InterPro" id="IPR015590">
    <property type="entry name" value="Aldehyde_DH_dom"/>
</dbReference>
<dbReference type="EMBL" id="JAHUTJ010052685">
    <property type="protein sequence ID" value="MED6285264.1"/>
    <property type="molecule type" value="Genomic_DNA"/>
</dbReference>